<dbReference type="EMBL" id="NJHN03000116">
    <property type="protein sequence ID" value="KAH9413961.1"/>
    <property type="molecule type" value="Genomic_DNA"/>
</dbReference>
<feature type="non-terminal residue" evidence="1">
    <location>
        <position position="155"/>
    </location>
</feature>
<proteinExistence type="predicted"/>
<name>A0ABQ8IUG8_DERPT</name>
<reference evidence="1 2" key="2">
    <citation type="journal article" date="2022" name="Mol. Biol. Evol.">
        <title>Comparative Genomics Reveals Insights into the Divergent Evolution of Astigmatic Mites and Household Pest Adaptations.</title>
        <authorList>
            <person name="Xiong Q."/>
            <person name="Wan A.T."/>
            <person name="Liu X."/>
            <person name="Fung C.S."/>
            <person name="Xiao X."/>
            <person name="Malainual N."/>
            <person name="Hou J."/>
            <person name="Wang L."/>
            <person name="Wang M."/>
            <person name="Yang K.Y."/>
            <person name="Cui Y."/>
            <person name="Leung E.L."/>
            <person name="Nong W."/>
            <person name="Shin S.K."/>
            <person name="Au S.W."/>
            <person name="Jeong K.Y."/>
            <person name="Chew F.T."/>
            <person name="Hui J.H."/>
            <person name="Leung T.F."/>
            <person name="Tungtrongchitr A."/>
            <person name="Zhong N."/>
            <person name="Liu Z."/>
            <person name="Tsui S.K."/>
        </authorList>
    </citation>
    <scope>NUCLEOTIDE SEQUENCE [LARGE SCALE GENOMIC DNA]</scope>
    <source>
        <strain evidence="1">Derp</strain>
    </source>
</reference>
<dbReference type="Proteomes" id="UP000887458">
    <property type="component" value="Unassembled WGS sequence"/>
</dbReference>
<evidence type="ECO:0000313" key="1">
    <source>
        <dbReference type="EMBL" id="KAH9413961.1"/>
    </source>
</evidence>
<sequence>MVFKICKFEFFCRFDEILNNLKLPLVPDTDGYLLYTNAKEFAQLCHSFELNAGDIQKLKTCAEIIVDLYSSVPDLNITPKFHNILHYWQDAAKFGSIYRNSSPLIEDLKYIMNKGINKTYKDDTGREIIMNFKICVSAVCGDNKGIYELLGYHTL</sequence>
<organism evidence="1 2">
    <name type="scientific">Dermatophagoides pteronyssinus</name>
    <name type="common">European house dust mite</name>
    <dbReference type="NCBI Taxonomy" id="6956"/>
    <lineage>
        <taxon>Eukaryota</taxon>
        <taxon>Metazoa</taxon>
        <taxon>Ecdysozoa</taxon>
        <taxon>Arthropoda</taxon>
        <taxon>Chelicerata</taxon>
        <taxon>Arachnida</taxon>
        <taxon>Acari</taxon>
        <taxon>Acariformes</taxon>
        <taxon>Sarcoptiformes</taxon>
        <taxon>Astigmata</taxon>
        <taxon>Psoroptidia</taxon>
        <taxon>Analgoidea</taxon>
        <taxon>Pyroglyphidae</taxon>
        <taxon>Dermatophagoidinae</taxon>
        <taxon>Dermatophagoides</taxon>
    </lineage>
</organism>
<keyword evidence="2" id="KW-1185">Reference proteome</keyword>
<gene>
    <name evidence="1" type="ORF">DERP_014482</name>
</gene>
<comment type="caution">
    <text evidence="1">The sequence shown here is derived from an EMBL/GenBank/DDBJ whole genome shotgun (WGS) entry which is preliminary data.</text>
</comment>
<reference evidence="1 2" key="1">
    <citation type="journal article" date="2018" name="J. Allergy Clin. Immunol.">
        <title>High-quality assembly of Dermatophagoides pteronyssinus genome and transcriptome reveals a wide range of novel allergens.</title>
        <authorList>
            <person name="Liu X.Y."/>
            <person name="Yang K.Y."/>
            <person name="Wang M.Q."/>
            <person name="Kwok J.S."/>
            <person name="Zeng X."/>
            <person name="Yang Z."/>
            <person name="Xiao X.J."/>
            <person name="Lau C.P."/>
            <person name="Li Y."/>
            <person name="Huang Z.M."/>
            <person name="Ba J.G."/>
            <person name="Yim A.K."/>
            <person name="Ouyang C.Y."/>
            <person name="Ngai S.M."/>
            <person name="Chan T.F."/>
            <person name="Leung E.L."/>
            <person name="Liu L."/>
            <person name="Liu Z.G."/>
            <person name="Tsui S.K."/>
        </authorList>
    </citation>
    <scope>NUCLEOTIDE SEQUENCE [LARGE SCALE GENOMIC DNA]</scope>
    <source>
        <strain evidence="1">Derp</strain>
    </source>
</reference>
<protein>
    <submittedName>
        <fullName evidence="1">Uncharacterized protein</fullName>
    </submittedName>
</protein>
<evidence type="ECO:0000313" key="2">
    <source>
        <dbReference type="Proteomes" id="UP000887458"/>
    </source>
</evidence>
<accession>A0ABQ8IUG8</accession>